<accession>A0ABP9DPY0</accession>
<keyword evidence="2" id="KW-1185">Reference proteome</keyword>
<evidence type="ECO:0000313" key="2">
    <source>
        <dbReference type="Proteomes" id="UP001501323"/>
    </source>
</evidence>
<name>A0ABP9DPY0_9GAMM</name>
<evidence type="ECO:0008006" key="3">
    <source>
        <dbReference type="Google" id="ProtNLM"/>
    </source>
</evidence>
<dbReference type="EMBL" id="BAABJY010000001">
    <property type="protein sequence ID" value="GAA4856223.1"/>
    <property type="molecule type" value="Genomic_DNA"/>
</dbReference>
<dbReference type="Proteomes" id="UP001501323">
    <property type="component" value="Unassembled WGS sequence"/>
</dbReference>
<sequence>MLAATLLALAACQREAPVPKAPSRGDNTRPAQAVLLLTRHLRENDLVAFTRDAVPPGLHARLDVAWQAGRTRWPLEELPFDERFPTLLASLSQPGAEDRLQRVFDQQFSGAHAEIKAAARTLGLFGVQYVQHDDDYSEAERDHYAQFIAALSQWAAQAPLGDPGRARTAIPQLTRAARATRLGSEAAFAEAGMQRSLRRLGPFVATGKTLLAGYGLDLDESLDGLQATLQAQTGDSARVRMQYTLGGQPIDVFVDLKRRKGRWYLAEYLRRAEAAVTPAPAQEAARAAPPG</sequence>
<reference evidence="2" key="1">
    <citation type="journal article" date="2019" name="Int. J. Syst. Evol. Microbiol.">
        <title>The Global Catalogue of Microorganisms (GCM) 10K type strain sequencing project: providing services to taxonomists for standard genome sequencing and annotation.</title>
        <authorList>
            <consortium name="The Broad Institute Genomics Platform"/>
            <consortium name="The Broad Institute Genome Sequencing Center for Infectious Disease"/>
            <person name="Wu L."/>
            <person name="Ma J."/>
        </authorList>
    </citation>
    <scope>NUCLEOTIDE SEQUENCE [LARGE SCALE GENOMIC DNA]</scope>
    <source>
        <strain evidence="2">JCM 18392</strain>
    </source>
</reference>
<organism evidence="1 2">
    <name type="scientific">Luteimonas vadosa</name>
    <dbReference type="NCBI Taxonomy" id="1165507"/>
    <lineage>
        <taxon>Bacteria</taxon>
        <taxon>Pseudomonadati</taxon>
        <taxon>Pseudomonadota</taxon>
        <taxon>Gammaproteobacteria</taxon>
        <taxon>Lysobacterales</taxon>
        <taxon>Lysobacteraceae</taxon>
        <taxon>Luteimonas</taxon>
    </lineage>
</organism>
<evidence type="ECO:0000313" key="1">
    <source>
        <dbReference type="EMBL" id="GAA4856223.1"/>
    </source>
</evidence>
<comment type="caution">
    <text evidence="1">The sequence shown here is derived from an EMBL/GenBank/DDBJ whole genome shotgun (WGS) entry which is preliminary data.</text>
</comment>
<gene>
    <name evidence="1" type="ORF">GCM10023332_04850</name>
</gene>
<protein>
    <recommendedName>
        <fullName evidence="3">Lipoprotein</fullName>
    </recommendedName>
</protein>
<proteinExistence type="predicted"/>